<evidence type="ECO:0000313" key="2">
    <source>
        <dbReference type="EMBL" id="PHQ15312.1"/>
    </source>
</evidence>
<reference evidence="2 3" key="1">
    <citation type="submission" date="2017-09" db="EMBL/GenBank/DDBJ databases">
        <title>The draft genome sequences of Marinobacter sp. PWS21.</title>
        <authorList>
            <person name="Cao J."/>
        </authorList>
    </citation>
    <scope>NUCLEOTIDE SEQUENCE [LARGE SCALE GENOMIC DNA]</scope>
    <source>
        <strain evidence="2 3">PWS21</strain>
    </source>
</reference>
<keyword evidence="3" id="KW-1185">Reference proteome</keyword>
<evidence type="ECO:0008006" key="4">
    <source>
        <dbReference type="Google" id="ProtNLM"/>
    </source>
</evidence>
<keyword evidence="1" id="KW-0732">Signal</keyword>
<dbReference type="EMBL" id="NTFH01000007">
    <property type="protein sequence ID" value="PHQ15312.1"/>
    <property type="molecule type" value="Genomic_DNA"/>
</dbReference>
<proteinExistence type="predicted"/>
<comment type="caution">
    <text evidence="2">The sequence shown here is derived from an EMBL/GenBank/DDBJ whole genome shotgun (WGS) entry which is preliminary data.</text>
</comment>
<accession>A0A2G1ULG9</accession>
<dbReference type="AlphaFoldDB" id="A0A2G1ULG9"/>
<gene>
    <name evidence="2" type="ORF">CLH61_09310</name>
</gene>
<feature type="chain" id="PRO_5013827576" description="Transglycosylase SLT domain-containing protein" evidence="1">
    <location>
        <begin position="24"/>
        <end position="378"/>
    </location>
</feature>
<dbReference type="SUPFAM" id="SSF53955">
    <property type="entry name" value="Lysozyme-like"/>
    <property type="match status" value="1"/>
</dbReference>
<name>A0A2G1ULG9_9GAMM</name>
<dbReference type="RefSeq" id="WP_099614438.1">
    <property type="nucleotide sequence ID" value="NZ_KZ319370.1"/>
</dbReference>
<protein>
    <recommendedName>
        <fullName evidence="4">Transglycosylase SLT domain-containing protein</fullName>
    </recommendedName>
</protein>
<dbReference type="InterPro" id="IPR023346">
    <property type="entry name" value="Lysozyme-like_dom_sf"/>
</dbReference>
<dbReference type="Gene3D" id="1.10.530.10">
    <property type="match status" value="1"/>
</dbReference>
<evidence type="ECO:0000256" key="1">
    <source>
        <dbReference type="SAM" id="SignalP"/>
    </source>
</evidence>
<sequence>MNYLIKCCLVMTTLASLSLAARAEPQDPVPDTVTTEPAGWVQVVRNSPYWVSQGVHQNILTIRRWVLGESGYCSNTDRHILFDMRGRFLGYMDNGDTRAETQQRINNLRTTLVTRGEVEQQVPGAPDTTGYPFALACDQPHVDLPEAMARYLGTLPGDRIWGAWDDITFASQDKPRPLHEALDYVYSTRSSQQRIDLPAGMQRLIAGQLMIESGGRQRAHSAANARGIMQLSTTALADCGIEPANYWHRLAQLDCALRLTSQNARNLRADFDARFGHLPAGKREELFTLLLVQAFHGGASRVGELLAEGELARPAAYFAEHHDSYTAGDIAFGMVFHNLGRNRLGLASLYYVADVQLATEALCHSPRLKDTGFCSTPE</sequence>
<organism evidence="2 3">
    <name type="scientific">Marinobacter profundi</name>
    <dbReference type="NCBI Taxonomy" id="2666256"/>
    <lineage>
        <taxon>Bacteria</taxon>
        <taxon>Pseudomonadati</taxon>
        <taxon>Pseudomonadota</taxon>
        <taxon>Gammaproteobacteria</taxon>
        <taxon>Pseudomonadales</taxon>
        <taxon>Marinobacteraceae</taxon>
        <taxon>Marinobacter</taxon>
    </lineage>
</organism>
<dbReference type="Proteomes" id="UP000231409">
    <property type="component" value="Unassembled WGS sequence"/>
</dbReference>
<feature type="signal peptide" evidence="1">
    <location>
        <begin position="1"/>
        <end position="23"/>
    </location>
</feature>
<evidence type="ECO:0000313" key="3">
    <source>
        <dbReference type="Proteomes" id="UP000231409"/>
    </source>
</evidence>